<keyword evidence="7 9" id="KW-1015">Disulfide bond</keyword>
<dbReference type="Proteomes" id="UP000034846">
    <property type="component" value="Unassembled WGS sequence"/>
</dbReference>
<evidence type="ECO:0000256" key="4">
    <source>
        <dbReference type="ARBA" id="ARBA00022741"/>
    </source>
</evidence>
<dbReference type="Gene3D" id="3.40.50.620">
    <property type="entry name" value="HUPs"/>
    <property type="match status" value="1"/>
</dbReference>
<keyword evidence="4 9" id="KW-0547">Nucleotide-binding</keyword>
<accession>A0A0G1ZP86</accession>
<dbReference type="PANTHER" id="PTHR11933:SF5">
    <property type="entry name" value="MITOCHONDRIAL TRNA-SPECIFIC 2-THIOURIDYLASE 1"/>
    <property type="match status" value="1"/>
</dbReference>
<dbReference type="HAMAP" id="MF_00144">
    <property type="entry name" value="tRNA_thiouridyl_MnmA"/>
    <property type="match status" value="1"/>
</dbReference>
<keyword evidence="1 9" id="KW-0820">tRNA-binding</keyword>
<dbReference type="Pfam" id="PF20259">
    <property type="entry name" value="tRNA_Me_trans_M"/>
    <property type="match status" value="1"/>
</dbReference>
<comment type="caution">
    <text evidence="9">Lacks conserved residue(s) required for the propagation of feature annotation.</text>
</comment>
<keyword evidence="3 9" id="KW-0819">tRNA processing</keyword>
<dbReference type="InterPro" id="IPR014729">
    <property type="entry name" value="Rossmann-like_a/b/a_fold"/>
</dbReference>
<evidence type="ECO:0000259" key="10">
    <source>
        <dbReference type="Pfam" id="PF20258"/>
    </source>
</evidence>
<evidence type="ECO:0000313" key="13">
    <source>
        <dbReference type="Proteomes" id="UP000034846"/>
    </source>
</evidence>
<keyword evidence="5 9" id="KW-0067">ATP-binding</keyword>
<feature type="region of interest" description="Interaction with tRNA" evidence="9">
    <location>
        <begin position="297"/>
        <end position="298"/>
    </location>
</feature>
<comment type="subcellular location">
    <subcellularLocation>
        <location evidence="9">Cytoplasm</location>
    </subcellularLocation>
</comment>
<dbReference type="EC" id="2.8.1.13" evidence="9"/>
<dbReference type="InterPro" id="IPR023382">
    <property type="entry name" value="MnmA-like_central_sf"/>
</dbReference>
<feature type="domain" description="tRNA-specific 2-thiouridylase MnmA-like central" evidence="11">
    <location>
        <begin position="197"/>
        <end position="258"/>
    </location>
</feature>
<dbReference type="Gene3D" id="2.30.30.280">
    <property type="entry name" value="Adenine nucleotide alpha hydrolases-like domains"/>
    <property type="match status" value="1"/>
</dbReference>
<dbReference type="Pfam" id="PF03054">
    <property type="entry name" value="tRNA_Me_trans"/>
    <property type="match status" value="1"/>
</dbReference>
<dbReference type="FunFam" id="2.30.30.280:FF:000001">
    <property type="entry name" value="tRNA-specific 2-thiouridylase MnmA"/>
    <property type="match status" value="1"/>
</dbReference>
<dbReference type="PATRIC" id="fig|1618989.3.peg.451"/>
<name>A0A0G1ZP86_9BACT</name>
<feature type="disulfide bond" description="Alternate" evidence="9">
    <location>
        <begin position="91"/>
        <end position="188"/>
    </location>
</feature>
<evidence type="ECO:0000256" key="2">
    <source>
        <dbReference type="ARBA" id="ARBA00022679"/>
    </source>
</evidence>
<keyword evidence="2 9" id="KW-0808">Transferase</keyword>
<dbReference type="InterPro" id="IPR004506">
    <property type="entry name" value="MnmA-like"/>
</dbReference>
<evidence type="ECO:0000256" key="3">
    <source>
        <dbReference type="ARBA" id="ARBA00022694"/>
    </source>
</evidence>
<comment type="similarity">
    <text evidence="9">Belongs to the MnmA/TRMU family.</text>
</comment>
<evidence type="ECO:0000313" key="12">
    <source>
        <dbReference type="EMBL" id="KKW29962.1"/>
    </source>
</evidence>
<dbReference type="SUPFAM" id="SSF52402">
    <property type="entry name" value="Adenine nucleotide alpha hydrolases-like"/>
    <property type="match status" value="1"/>
</dbReference>
<keyword evidence="9" id="KW-0963">Cytoplasm</keyword>
<evidence type="ECO:0000256" key="1">
    <source>
        <dbReference type="ARBA" id="ARBA00022555"/>
    </source>
</evidence>
<dbReference type="GO" id="GO:0005524">
    <property type="term" value="F:ATP binding"/>
    <property type="evidence" value="ECO:0007669"/>
    <property type="project" value="UniProtKB-KW"/>
</dbReference>
<gene>
    <name evidence="9" type="primary">mnmA</name>
    <name evidence="12" type="ORF">UY72_C0028G0015</name>
</gene>
<dbReference type="GO" id="GO:0002143">
    <property type="term" value="P:tRNA wobble position uridine thiolation"/>
    <property type="evidence" value="ECO:0007669"/>
    <property type="project" value="TreeGrafter"/>
</dbReference>
<sequence length="347" mass="38833">MSGGVDSSVSAVLLLEQGYEVIGGFMKNWSDSSIEEECSWRAERRDAMRVAAVLGIPLHTFDFENEYRKHVYDYMIEEYKAGRTPNPDVLCNKYMKFDLFLKKADELGCDFIATGHYAQIVEGTDGNKHLMEGADQNKDQSYFLCQLTQPQLKRSLFPIGHLQKAEVRKIAHEHSLVVADKKDSQGICFVGKVAMRAFLSERIKEHEGKIIATDGRVLGYHQGYEFYTVGQREGLGVGGGVPLYVVERRPETNEVVVAVGEDDPALWKSELDATNMTETVDGNVRNILGKSVHARIRYRQPLAECTVTQKENGEYHVVFAKPQRAVAPGQFIAFYQDGELLGSGVIA</sequence>
<feature type="site" description="Interaction with tRNA" evidence="9">
    <location>
        <position position="116"/>
    </location>
</feature>
<dbReference type="GO" id="GO:0005737">
    <property type="term" value="C:cytoplasm"/>
    <property type="evidence" value="ECO:0007669"/>
    <property type="project" value="UniProtKB-SubCell"/>
</dbReference>
<dbReference type="Gene3D" id="2.40.30.10">
    <property type="entry name" value="Translation factors"/>
    <property type="match status" value="1"/>
</dbReference>
<dbReference type="CDD" id="cd01998">
    <property type="entry name" value="MnmA_TRMU-like"/>
    <property type="match status" value="1"/>
</dbReference>
<keyword evidence="6 9" id="KW-0694">RNA-binding</keyword>
<dbReference type="FunFam" id="3.40.50.620:FF:000115">
    <property type="entry name" value="tRNA-specific 2-thiouridylase MnmA"/>
    <property type="match status" value="1"/>
</dbReference>
<comment type="function">
    <text evidence="9">Catalyzes the 2-thiolation of uridine at the wobble position (U34) of tRNA, leading to the formation of s(2)U34.</text>
</comment>
<dbReference type="NCBIfam" id="TIGR00420">
    <property type="entry name" value="trmU"/>
    <property type="match status" value="1"/>
</dbReference>
<feature type="active site" description="Nucleophile" evidence="9">
    <location>
        <position position="91"/>
    </location>
</feature>
<dbReference type="GO" id="GO:0000049">
    <property type="term" value="F:tRNA binding"/>
    <property type="evidence" value="ECO:0007669"/>
    <property type="project" value="UniProtKB-KW"/>
</dbReference>
<feature type="site" description="Interaction with tRNA" evidence="9">
    <location>
        <position position="330"/>
    </location>
</feature>
<dbReference type="EMBL" id="LCRD01000028">
    <property type="protein sequence ID" value="KKW29962.1"/>
    <property type="molecule type" value="Genomic_DNA"/>
</dbReference>
<evidence type="ECO:0000256" key="7">
    <source>
        <dbReference type="ARBA" id="ARBA00023157"/>
    </source>
</evidence>
<evidence type="ECO:0000256" key="6">
    <source>
        <dbReference type="ARBA" id="ARBA00022884"/>
    </source>
</evidence>
<evidence type="ECO:0000256" key="9">
    <source>
        <dbReference type="HAMAP-Rule" id="MF_00144"/>
    </source>
</evidence>
<dbReference type="Pfam" id="PF20258">
    <property type="entry name" value="tRNA_Me_trans_C"/>
    <property type="match status" value="1"/>
</dbReference>
<feature type="region of interest" description="Interaction with target base in tRNA" evidence="9">
    <location>
        <begin position="86"/>
        <end position="88"/>
    </location>
</feature>
<feature type="region of interest" description="Interaction with tRNA" evidence="9">
    <location>
        <begin position="138"/>
        <end position="140"/>
    </location>
</feature>
<dbReference type="PANTHER" id="PTHR11933">
    <property type="entry name" value="TRNA 5-METHYLAMINOMETHYL-2-THIOURIDYLATE -METHYLTRANSFERASE"/>
    <property type="match status" value="1"/>
</dbReference>
<proteinExistence type="inferred from homology"/>
<evidence type="ECO:0000256" key="5">
    <source>
        <dbReference type="ARBA" id="ARBA00022840"/>
    </source>
</evidence>
<organism evidence="12 13">
    <name type="scientific">Candidatus Uhrbacteria bacterium GW2011_GWD2_52_7</name>
    <dbReference type="NCBI Taxonomy" id="1618989"/>
    <lineage>
        <taxon>Bacteria</taxon>
        <taxon>Candidatus Uhriibacteriota</taxon>
    </lineage>
</organism>
<feature type="active site" description="Cysteine persulfide intermediate" evidence="9">
    <location>
        <position position="188"/>
    </location>
</feature>
<evidence type="ECO:0000259" key="11">
    <source>
        <dbReference type="Pfam" id="PF20259"/>
    </source>
</evidence>
<comment type="catalytic activity">
    <reaction evidence="8 9">
        <text>S-sulfanyl-L-cysteinyl-[protein] + uridine(34) in tRNA + AH2 + ATP = 2-thiouridine(34) in tRNA + L-cysteinyl-[protein] + A + AMP + diphosphate + H(+)</text>
        <dbReference type="Rhea" id="RHEA:47032"/>
        <dbReference type="Rhea" id="RHEA-COMP:10131"/>
        <dbReference type="Rhea" id="RHEA-COMP:11726"/>
        <dbReference type="Rhea" id="RHEA-COMP:11727"/>
        <dbReference type="Rhea" id="RHEA-COMP:11728"/>
        <dbReference type="ChEBI" id="CHEBI:13193"/>
        <dbReference type="ChEBI" id="CHEBI:15378"/>
        <dbReference type="ChEBI" id="CHEBI:17499"/>
        <dbReference type="ChEBI" id="CHEBI:29950"/>
        <dbReference type="ChEBI" id="CHEBI:30616"/>
        <dbReference type="ChEBI" id="CHEBI:33019"/>
        <dbReference type="ChEBI" id="CHEBI:61963"/>
        <dbReference type="ChEBI" id="CHEBI:65315"/>
        <dbReference type="ChEBI" id="CHEBI:87170"/>
        <dbReference type="ChEBI" id="CHEBI:456215"/>
        <dbReference type="EC" id="2.8.1.13"/>
    </reaction>
</comment>
<dbReference type="AlphaFoldDB" id="A0A0G1ZP86"/>
<reference evidence="12 13" key="1">
    <citation type="journal article" date="2015" name="Nature">
        <title>rRNA introns, odd ribosomes, and small enigmatic genomes across a large radiation of phyla.</title>
        <authorList>
            <person name="Brown C.T."/>
            <person name="Hug L.A."/>
            <person name="Thomas B.C."/>
            <person name="Sharon I."/>
            <person name="Castelle C.J."/>
            <person name="Singh A."/>
            <person name="Wilkins M.J."/>
            <person name="Williams K.H."/>
            <person name="Banfield J.F."/>
        </authorList>
    </citation>
    <scope>NUCLEOTIDE SEQUENCE [LARGE SCALE GENOMIC DNA]</scope>
</reference>
<dbReference type="InterPro" id="IPR046885">
    <property type="entry name" value="MnmA-like_C"/>
</dbReference>
<dbReference type="InterPro" id="IPR046884">
    <property type="entry name" value="MnmA-like_central"/>
</dbReference>
<protein>
    <recommendedName>
        <fullName evidence="9">tRNA-specific 2-thiouridylase MnmA</fullName>
        <ecNumber evidence="9">2.8.1.13</ecNumber>
    </recommendedName>
</protein>
<feature type="binding site" evidence="9">
    <location>
        <position position="26"/>
    </location>
    <ligand>
        <name>ATP</name>
        <dbReference type="ChEBI" id="CHEBI:30616"/>
    </ligand>
</feature>
<dbReference type="NCBIfam" id="NF001138">
    <property type="entry name" value="PRK00143.1"/>
    <property type="match status" value="1"/>
</dbReference>
<feature type="binding site" evidence="9">
    <location>
        <position position="115"/>
    </location>
    <ligand>
        <name>ATP</name>
        <dbReference type="ChEBI" id="CHEBI:30616"/>
    </ligand>
</feature>
<feature type="domain" description="tRNA-specific 2-thiouridylase MnmA-like C-terminal" evidence="10">
    <location>
        <begin position="291"/>
        <end position="346"/>
    </location>
</feature>
<evidence type="ECO:0000256" key="8">
    <source>
        <dbReference type="ARBA" id="ARBA00051542"/>
    </source>
</evidence>
<dbReference type="GO" id="GO:0103016">
    <property type="term" value="F:tRNA-uridine 2-sulfurtransferase activity"/>
    <property type="evidence" value="ECO:0007669"/>
    <property type="project" value="UniProtKB-EC"/>
</dbReference>
<comment type="caution">
    <text evidence="12">The sequence shown here is derived from an EMBL/GenBank/DDBJ whole genome shotgun (WGS) entry which is preliminary data.</text>
</comment>